<name>A0AAW9YSL0_9STAP</name>
<protein>
    <submittedName>
        <fullName evidence="1">DUF2513 domain-containing protein</fullName>
    </submittedName>
</protein>
<evidence type="ECO:0000313" key="2">
    <source>
        <dbReference type="Proteomes" id="UP000646308"/>
    </source>
</evidence>
<dbReference type="EMBL" id="WMFL01000069">
    <property type="protein sequence ID" value="NJI02269.1"/>
    <property type="molecule type" value="Genomic_DNA"/>
</dbReference>
<evidence type="ECO:0000313" key="1">
    <source>
        <dbReference type="EMBL" id="NJI02269.1"/>
    </source>
</evidence>
<dbReference type="AlphaFoldDB" id="A0AAW9YSL0"/>
<organism evidence="1 2">
    <name type="scientific">Staphylococcus agnetis</name>
    <dbReference type="NCBI Taxonomy" id="985762"/>
    <lineage>
        <taxon>Bacteria</taxon>
        <taxon>Bacillati</taxon>
        <taxon>Bacillota</taxon>
        <taxon>Bacilli</taxon>
        <taxon>Bacillales</taxon>
        <taxon>Staphylococcaceae</taxon>
        <taxon>Staphylococcus</taxon>
    </lineage>
</organism>
<sequence>MELKHECVREVLLVIEKEHTLHGTLENAVFENNISEFSNEDIEYCLRLLNNAKYLTAEFTMDGYIVYGMTFEGHSLLDSIRNNTVWEETQDRVKRFGSISIPVLQQLASSISKKLLGLE</sequence>
<dbReference type="Proteomes" id="UP000646308">
    <property type="component" value="Unassembled WGS sequence"/>
</dbReference>
<proteinExistence type="predicted"/>
<dbReference type="RefSeq" id="WP_107400372.1">
    <property type="nucleotide sequence ID" value="NZ_CP081015.1"/>
</dbReference>
<dbReference type="Pfam" id="PF10711">
    <property type="entry name" value="DUF2513"/>
    <property type="match status" value="1"/>
</dbReference>
<gene>
    <name evidence="1" type="ORF">GLV84_05265</name>
</gene>
<reference evidence="1" key="1">
    <citation type="submission" date="2019-11" db="EMBL/GenBank/DDBJ databases">
        <title>Whole genome comparisons of Staphylococcus agnetis isolates from cattle and chickens.</title>
        <authorList>
            <person name="Rhoads D."/>
            <person name="Shwani A."/>
            <person name="Adkins P."/>
            <person name="Calcutt M."/>
            <person name="Middleton J."/>
        </authorList>
    </citation>
    <scope>NUCLEOTIDE SEQUENCE</scope>
    <source>
        <strain evidence="1">1387</strain>
    </source>
</reference>
<accession>A0AAW9YSL0</accession>
<dbReference type="InterPro" id="IPR019650">
    <property type="entry name" value="DUF2513"/>
</dbReference>
<comment type="caution">
    <text evidence="1">The sequence shown here is derived from an EMBL/GenBank/DDBJ whole genome shotgun (WGS) entry which is preliminary data.</text>
</comment>